<evidence type="ECO:0000313" key="2">
    <source>
        <dbReference type="EMBL" id="MDQ0289925.1"/>
    </source>
</evidence>
<keyword evidence="1" id="KW-1133">Transmembrane helix</keyword>
<accession>A0AAE3VGB7</accession>
<organism evidence="2 3">
    <name type="scientific">Oligosphaera ethanolica</name>
    <dbReference type="NCBI Taxonomy" id="760260"/>
    <lineage>
        <taxon>Bacteria</taxon>
        <taxon>Pseudomonadati</taxon>
        <taxon>Lentisphaerota</taxon>
        <taxon>Oligosphaeria</taxon>
        <taxon>Oligosphaerales</taxon>
        <taxon>Oligosphaeraceae</taxon>
        <taxon>Oligosphaera</taxon>
    </lineage>
</organism>
<dbReference type="PANTHER" id="PTHR39165">
    <property type="entry name" value="IG HYPOTHETICAL 17883"/>
    <property type="match status" value="1"/>
</dbReference>
<dbReference type="PANTHER" id="PTHR39165:SF1">
    <property type="entry name" value="DUF456 DOMAIN-CONTAINING PROTEIN"/>
    <property type="match status" value="1"/>
</dbReference>
<dbReference type="RefSeq" id="WP_307261363.1">
    <property type="nucleotide sequence ID" value="NZ_JAUSVL010000001.1"/>
</dbReference>
<feature type="transmembrane region" description="Helical" evidence="1">
    <location>
        <begin position="86"/>
        <end position="113"/>
    </location>
</feature>
<sequence>MLEFTIIFIAALCLLVGFLGCLLPVLPGPPFAYAALLILHAGGVARFSFPELWLWLLLVLVVQTLDFVIPVFGVKKFGGGRAGRWGCFWGTLLGVFFFSPWGIIIGPLVGAIAGEYFAGKKSNQAIIAGLGAFIGFLVGTVLKFILCGFFALRFVLALMG</sequence>
<feature type="transmembrane region" description="Helical" evidence="1">
    <location>
        <begin position="53"/>
        <end position="74"/>
    </location>
</feature>
<keyword evidence="1" id="KW-0472">Membrane</keyword>
<dbReference type="EMBL" id="JAUSVL010000001">
    <property type="protein sequence ID" value="MDQ0289925.1"/>
    <property type="molecule type" value="Genomic_DNA"/>
</dbReference>
<name>A0AAE3VGB7_9BACT</name>
<dbReference type="Pfam" id="PF04306">
    <property type="entry name" value="DUF456"/>
    <property type="match status" value="1"/>
</dbReference>
<dbReference type="Proteomes" id="UP001238163">
    <property type="component" value="Unassembled WGS sequence"/>
</dbReference>
<reference evidence="2" key="1">
    <citation type="submission" date="2023-07" db="EMBL/GenBank/DDBJ databases">
        <title>Genomic Encyclopedia of Type Strains, Phase IV (KMG-IV): sequencing the most valuable type-strain genomes for metagenomic binning, comparative biology and taxonomic classification.</title>
        <authorList>
            <person name="Goeker M."/>
        </authorList>
    </citation>
    <scope>NUCLEOTIDE SEQUENCE</scope>
    <source>
        <strain evidence="2">DSM 24202</strain>
    </source>
</reference>
<comment type="caution">
    <text evidence="2">The sequence shown here is derived from an EMBL/GenBank/DDBJ whole genome shotgun (WGS) entry which is preliminary data.</text>
</comment>
<dbReference type="InterPro" id="IPR007403">
    <property type="entry name" value="DUF456"/>
</dbReference>
<proteinExistence type="predicted"/>
<keyword evidence="3" id="KW-1185">Reference proteome</keyword>
<evidence type="ECO:0000256" key="1">
    <source>
        <dbReference type="SAM" id="Phobius"/>
    </source>
</evidence>
<protein>
    <submittedName>
        <fullName evidence="2">Uncharacterized protein YqgC (DUF456 family)</fullName>
    </submittedName>
</protein>
<keyword evidence="1" id="KW-0812">Transmembrane</keyword>
<gene>
    <name evidence="2" type="ORF">J3R75_002032</name>
</gene>
<dbReference type="AlphaFoldDB" id="A0AAE3VGB7"/>
<evidence type="ECO:0000313" key="3">
    <source>
        <dbReference type="Proteomes" id="UP001238163"/>
    </source>
</evidence>
<feature type="transmembrane region" description="Helical" evidence="1">
    <location>
        <begin position="125"/>
        <end position="156"/>
    </location>
</feature>